<dbReference type="Proteomes" id="UP000824120">
    <property type="component" value="Chromosome 3"/>
</dbReference>
<protein>
    <submittedName>
        <fullName evidence="1">Uncharacterized protein</fullName>
    </submittedName>
</protein>
<comment type="caution">
    <text evidence="1">The sequence shown here is derived from an EMBL/GenBank/DDBJ whole genome shotgun (WGS) entry which is preliminary data.</text>
</comment>
<dbReference type="AlphaFoldDB" id="A0A9J5ZS65"/>
<proteinExistence type="predicted"/>
<keyword evidence="2" id="KW-1185">Reference proteome</keyword>
<evidence type="ECO:0000313" key="2">
    <source>
        <dbReference type="Proteomes" id="UP000824120"/>
    </source>
</evidence>
<dbReference type="EMBL" id="JACXVP010000003">
    <property type="protein sequence ID" value="KAG5615057.1"/>
    <property type="molecule type" value="Genomic_DNA"/>
</dbReference>
<gene>
    <name evidence="1" type="ORF">H5410_014881</name>
</gene>
<organism evidence="1 2">
    <name type="scientific">Solanum commersonii</name>
    <name type="common">Commerson's wild potato</name>
    <name type="synonym">Commerson's nightshade</name>
    <dbReference type="NCBI Taxonomy" id="4109"/>
    <lineage>
        <taxon>Eukaryota</taxon>
        <taxon>Viridiplantae</taxon>
        <taxon>Streptophyta</taxon>
        <taxon>Embryophyta</taxon>
        <taxon>Tracheophyta</taxon>
        <taxon>Spermatophyta</taxon>
        <taxon>Magnoliopsida</taxon>
        <taxon>eudicotyledons</taxon>
        <taxon>Gunneridae</taxon>
        <taxon>Pentapetalae</taxon>
        <taxon>asterids</taxon>
        <taxon>lamiids</taxon>
        <taxon>Solanales</taxon>
        <taxon>Solanaceae</taxon>
        <taxon>Solanoideae</taxon>
        <taxon>Solaneae</taxon>
        <taxon>Solanum</taxon>
    </lineage>
</organism>
<accession>A0A9J5ZS65</accession>
<sequence length="39" mass="4753">MKETYRVFKVEEGRGRIKVGTPRDMRRVFQPLFLQRGRN</sequence>
<reference evidence="1 2" key="1">
    <citation type="submission" date="2020-09" db="EMBL/GenBank/DDBJ databases">
        <title>De no assembly of potato wild relative species, Solanum commersonii.</title>
        <authorList>
            <person name="Cho K."/>
        </authorList>
    </citation>
    <scope>NUCLEOTIDE SEQUENCE [LARGE SCALE GENOMIC DNA]</scope>
    <source>
        <strain evidence="1">LZ3.2</strain>
        <tissue evidence="1">Leaf</tissue>
    </source>
</reference>
<evidence type="ECO:0000313" key="1">
    <source>
        <dbReference type="EMBL" id="KAG5615057.1"/>
    </source>
</evidence>
<name>A0A9J5ZS65_SOLCO</name>